<name>A0ABS1U9G6_9PROT</name>
<dbReference type="RefSeq" id="WP_202834557.1">
    <property type="nucleotide sequence ID" value="NZ_JAETWB010000025.1"/>
</dbReference>
<dbReference type="EMBL" id="JAETWB010000025">
    <property type="protein sequence ID" value="MBL6081334.1"/>
    <property type="molecule type" value="Genomic_DNA"/>
</dbReference>
<dbReference type="Proteomes" id="UP000660885">
    <property type="component" value="Unassembled WGS sequence"/>
</dbReference>
<reference evidence="1 2" key="1">
    <citation type="submission" date="2021-01" db="EMBL/GenBank/DDBJ databases">
        <title>Belnapia mucosa sp. nov. and Belnapia arida sp. nov., isolated from the Tabernas Desert (Almeria, Spain).</title>
        <authorList>
            <person name="Molina-Menor E."/>
            <person name="Vidal-Verdu A."/>
            <person name="Calonge A."/>
            <person name="Satari L."/>
            <person name="Pereto J."/>
            <person name="Porcar M."/>
        </authorList>
    </citation>
    <scope>NUCLEOTIDE SEQUENCE [LARGE SCALE GENOMIC DNA]</scope>
    <source>
        <strain evidence="1 2">T18</strain>
    </source>
</reference>
<proteinExistence type="predicted"/>
<organism evidence="1 2">
    <name type="scientific">Belnapia arida</name>
    <dbReference type="NCBI Taxonomy" id="2804533"/>
    <lineage>
        <taxon>Bacteria</taxon>
        <taxon>Pseudomonadati</taxon>
        <taxon>Pseudomonadota</taxon>
        <taxon>Alphaproteobacteria</taxon>
        <taxon>Acetobacterales</taxon>
        <taxon>Roseomonadaceae</taxon>
        <taxon>Belnapia</taxon>
    </lineage>
</organism>
<evidence type="ECO:0000313" key="1">
    <source>
        <dbReference type="EMBL" id="MBL6081334.1"/>
    </source>
</evidence>
<comment type="caution">
    <text evidence="1">The sequence shown here is derived from an EMBL/GenBank/DDBJ whole genome shotgun (WGS) entry which is preliminary data.</text>
</comment>
<protein>
    <submittedName>
        <fullName evidence="1">Uncharacterized protein</fullName>
    </submittedName>
</protein>
<evidence type="ECO:0000313" key="2">
    <source>
        <dbReference type="Proteomes" id="UP000660885"/>
    </source>
</evidence>
<accession>A0ABS1U9G6</accession>
<keyword evidence="2" id="KW-1185">Reference proteome</keyword>
<gene>
    <name evidence="1" type="ORF">JMJ56_25390</name>
</gene>
<sequence length="235" mass="25793">MDNTNLPHDFLAIANQYFGEDQAEVVEGQLDSLIVLLTGYFVGLKRTGRGSERQARINLILKHLKGLRLAFNQLDVETLAGALDPATSGKIMALERELAELPDQTLAKLRRALLLPDGLPPLHTEVGEPGRLYWLGTLKALRETLGVLETGLTAIEAATERQPANRPKRSDVLSLGLEELERIWRRHRPDPPNQSTNANGFGGLAQTLFAAPPFAFTTRSVGHAVAARLPKRANQ</sequence>